<dbReference type="Gene3D" id="3.30.530.20">
    <property type="match status" value="3"/>
</dbReference>
<dbReference type="InterPro" id="IPR023393">
    <property type="entry name" value="START-like_dom_sf"/>
</dbReference>
<evidence type="ECO:0000256" key="2">
    <source>
        <dbReference type="SAM" id="Phobius"/>
    </source>
</evidence>
<feature type="transmembrane region" description="Helical" evidence="2">
    <location>
        <begin position="971"/>
        <end position="993"/>
    </location>
</feature>
<keyword evidence="2" id="KW-0472">Membrane</keyword>
<proteinExistence type="predicted"/>
<keyword evidence="2" id="KW-0812">Transmembrane</keyword>
<evidence type="ECO:0000256" key="1">
    <source>
        <dbReference type="SAM" id="MobiDB-lite"/>
    </source>
</evidence>
<feature type="region of interest" description="Disordered" evidence="1">
    <location>
        <begin position="1401"/>
        <end position="1433"/>
    </location>
</feature>
<reference evidence="4" key="1">
    <citation type="journal article" date="2023" name="Commun. Biol.">
        <title>Genome analysis of Parmales, the sister group of diatoms, reveals the evolutionary specialization of diatoms from phago-mixotrophs to photoautotrophs.</title>
        <authorList>
            <person name="Ban H."/>
            <person name="Sato S."/>
            <person name="Yoshikawa S."/>
            <person name="Yamada K."/>
            <person name="Nakamura Y."/>
            <person name="Ichinomiya M."/>
            <person name="Sato N."/>
            <person name="Blanc-Mathieu R."/>
            <person name="Endo H."/>
            <person name="Kuwata A."/>
            <person name="Ogata H."/>
        </authorList>
    </citation>
    <scope>NUCLEOTIDE SEQUENCE [LARGE SCALE GENOMIC DNA]</scope>
</reference>
<feature type="compositionally biased region" description="Basic and acidic residues" evidence="1">
    <location>
        <begin position="1405"/>
        <end position="1422"/>
    </location>
</feature>
<accession>A0A9W7EWH0</accession>
<name>A0A9W7EWH0_9STRA</name>
<feature type="transmembrane region" description="Helical" evidence="2">
    <location>
        <begin position="1160"/>
        <end position="1183"/>
    </location>
</feature>
<keyword evidence="2" id="KW-1133">Transmembrane helix</keyword>
<feature type="transmembrane region" description="Helical" evidence="2">
    <location>
        <begin position="1189"/>
        <end position="1208"/>
    </location>
</feature>
<dbReference type="EMBL" id="BLQM01000494">
    <property type="protein sequence ID" value="GMH92398.1"/>
    <property type="molecule type" value="Genomic_DNA"/>
</dbReference>
<feature type="transmembrane region" description="Helical" evidence="2">
    <location>
        <begin position="1256"/>
        <end position="1275"/>
    </location>
</feature>
<feature type="transmembrane region" description="Helical" evidence="2">
    <location>
        <begin position="1005"/>
        <end position="1027"/>
    </location>
</feature>
<sequence length="1466" mass="166371">MVVKIHESLDKVLNSLVGKNVARNSFDMRQDVVKRDGEETVIVYWSFGVDQVRTCEMILRLTIVRESEELDDGEVMIKVSSVEETDLDEDSISALPANSSLRLILDNGVILLRPLPLGQTSFAFTSEIALKGQSALFGTANSFSRPTNTNAGLTTMAKNVVTTSENAEDLYSRIANIFYERFKQENVIDQRQKEDFIKNIPTAPPLTDGERAIIKRHMDFYETMRLKAARIGGTVNESVEKFFHRESKVPWGLSVAICDVPAVSIFADLWLLNTYAKKAFNKGTAVLEVFENLDGTRSLCYVKSFGLPGGFQDRLFETWITWDMWVDEFTGKKTCIIVIHPFDAYAGEFRPQVFMNEKFIKADSTGTYIFKELTDNTCEWTWLQNADLNIARMPKNLLDFLTKSQLGWANEVQEQYKRNGRKVDRERVAALAKTMLSMQGVPLQQDQAEIFQRCLELFKGGGDEGWTLLKSPSPNVEMSMKYIKSSGGFGTRTIAMARGKCVIDCSAEEMAAWVMDVCSNNSMRMSREEGHPARIRLRGGNFDRVNEATLATIKRMPLTFDNREFVYRHIWKSEEGKVIIAFESVEEDLVVDYACEEFRQDEKMDRALVMDRATYLKDNWENEVYSEEENGLLKRAQEKFESGLMGRWKSLRSPDPFVAMDWVFDEGACHIVGRAVCILDAPLEYCAANELARDARGRYKEYFDFGGLDRKLVKVNNHCDIYHLVIDFGNGISPREFLTKCVWKRLDEKTLIVGFEDTDDVEFPIGSVGGQRGKYVRASAKSFWKYERLPDVEGVPQTKVMYCQMVDLRGSIPKLASHSASKIVDALAYVSRMRLKFDKSVEIDARRRAKIVTMIAEEPIDVEKGEEYLNEFETMFKDKAGCERPKRVYGGNLSLNRVIATKMDCLEEKEAIQIGKNLIASLKSKKLVDAGVDVWKNQNRAVKELSEKYEWLEPMTVVISKGIVKTAAWGLLWRVTLGAVLSITDLVTDIMVLKLFSDGGEAMHVFRNLSIFSLTFSLILLLLTVFYQHSNHGPLRIMKETVIVLIGMKAPWDAYKVAMGAEQEKGAQFDPMMELAISKCVELFAESIPSILIQTSAVIKTLQSGDQISSTALFSLLISVLTTGYVSATLSYDFDTDPKKRAFNPEFYGYVPDFPTKRALLFFTLINLSAVQVLIKSIFVALLGYLGSLYLVVYMAADMFLFLCYKLARRDMNCWLPMEDNIGSKTLFIFLRMMVKLIVDFTGCVQFRHPFELGGLYYSINLFTPLIGLGLLLAFVDMGGAFNDSVVKTLSNFTLLLGAGLVLLAALFLLLMSKKYRHTFFSVETGKQMTMRTFLHGDDYTRSLIFGTNKSHWIDIEDKVAQWLQFGWYRWEDERPDWFTDEWREIVPAKYKPKMSMRQMRKEKKMLENESEEEKRSEDKFKTNTRKSSVGGERRRSLLGAIFAGEATAGLEIVGNSGGGGGGWGG</sequence>
<organism evidence="3 4">
    <name type="scientific">Triparma laevis f. inornata</name>
    <dbReference type="NCBI Taxonomy" id="1714386"/>
    <lineage>
        <taxon>Eukaryota</taxon>
        <taxon>Sar</taxon>
        <taxon>Stramenopiles</taxon>
        <taxon>Ochrophyta</taxon>
        <taxon>Bolidophyceae</taxon>
        <taxon>Parmales</taxon>
        <taxon>Triparmaceae</taxon>
        <taxon>Triparma</taxon>
    </lineage>
</organism>
<protein>
    <submittedName>
        <fullName evidence="3">Uncharacterized protein</fullName>
    </submittedName>
</protein>
<feature type="transmembrane region" description="Helical" evidence="2">
    <location>
        <begin position="1295"/>
        <end position="1312"/>
    </location>
</feature>
<dbReference type="SUPFAM" id="SSF55961">
    <property type="entry name" value="Bet v1-like"/>
    <property type="match status" value="3"/>
</dbReference>
<feature type="transmembrane region" description="Helical" evidence="2">
    <location>
        <begin position="1112"/>
        <end position="1132"/>
    </location>
</feature>
<gene>
    <name evidence="3" type="ORF">TL16_g12337</name>
</gene>
<comment type="caution">
    <text evidence="3">The sequence shown here is derived from an EMBL/GenBank/DDBJ whole genome shotgun (WGS) entry which is preliminary data.</text>
</comment>
<dbReference type="Proteomes" id="UP001162640">
    <property type="component" value="Unassembled WGS sequence"/>
</dbReference>
<evidence type="ECO:0000313" key="3">
    <source>
        <dbReference type="EMBL" id="GMH92398.1"/>
    </source>
</evidence>
<evidence type="ECO:0000313" key="4">
    <source>
        <dbReference type="Proteomes" id="UP001162640"/>
    </source>
</evidence>